<dbReference type="InterPro" id="IPR044814">
    <property type="entry name" value="Terpene_cyclase_plant_C1"/>
</dbReference>
<keyword evidence="2" id="KW-0479">Metal-binding</keyword>
<dbReference type="InterPro" id="IPR036965">
    <property type="entry name" value="Terpene_synth_N_sf"/>
</dbReference>
<evidence type="ECO:0000313" key="7">
    <source>
        <dbReference type="EMBL" id="KAG6506974.1"/>
    </source>
</evidence>
<sequence length="624" mass="72733">MATRPAMSICGPMISVFPRRPMIVADVEQCDRRSFGRTLQVRSCSATSHVAPLRRSGNYQPSIWTDERLQSLTSTSTVQQEEKRERIKVLKEQTRNLIREKQRVAEQLQLIDHLQQLGVAYHFKDEIADVLSCLHASLDHVSWQLKDDLHATALLFRLLRANGFSVSQDLLETFRDEKGNFEARCDCENQIRGLLSLYEASYFEKEGETLLQEAMDFATEQLKGFMEEGSVPEAGGLREQVAHALQIPLNWRLERVQHRWFIEACRRDDTINPILLEFAKLDFNLVQDMYKSELRELSRWWSGLGLSEKLPFCRDRLTESYLWAVGFTYEPDSWRCRMIETKIINFITLIDDIYDVYGTLDELQLFTDVVDRWDLTAMDKLPEYMKLSFFALFNMVHEEAYRVMKEKSLDIVPDLKRAVNYKHFISIFFCLSLLLNELLIFNFQWGNQCKSYLEEAKWFHHGQTPNLQEYLKNGWVSISNPILLFNAYCAGRDLTGEALKSYPSYYAITRSSGTLFRLYDDMGTSTHEIERGDVAKCIQCYMHDKGVSEEVARRKIRELMRKYWRELNGSLSWNSPLEEYFKNIAVNIPRSANFFYGNGDGFGKELEGETKSQITLLLLEPVQI</sequence>
<dbReference type="InterPro" id="IPR001906">
    <property type="entry name" value="Terpene_synth_N"/>
</dbReference>
<evidence type="ECO:0000256" key="3">
    <source>
        <dbReference type="ARBA" id="ARBA00022842"/>
    </source>
</evidence>
<feature type="coiled-coil region" evidence="4">
    <location>
        <begin position="80"/>
        <end position="107"/>
    </location>
</feature>
<name>A0A8J5L150_ZINOF</name>
<dbReference type="PANTHER" id="PTHR31225">
    <property type="entry name" value="OS04G0344100 PROTEIN-RELATED"/>
    <property type="match status" value="1"/>
</dbReference>
<dbReference type="InterPro" id="IPR008949">
    <property type="entry name" value="Isoprenoid_synthase_dom_sf"/>
</dbReference>
<dbReference type="Pfam" id="PF01397">
    <property type="entry name" value="Terpene_synth"/>
    <property type="match status" value="1"/>
</dbReference>
<dbReference type="SUPFAM" id="SSF48576">
    <property type="entry name" value="Terpenoid synthases"/>
    <property type="match status" value="1"/>
</dbReference>
<dbReference type="PANTHER" id="PTHR31225:SF252">
    <property type="entry name" value="TERPENE SYNTHASE 12-RELATED"/>
    <property type="match status" value="1"/>
</dbReference>
<comment type="caution">
    <text evidence="7">The sequence shown here is derived from an EMBL/GenBank/DDBJ whole genome shotgun (WGS) entry which is preliminary data.</text>
</comment>
<organism evidence="7 8">
    <name type="scientific">Zingiber officinale</name>
    <name type="common">Ginger</name>
    <name type="synonym">Amomum zingiber</name>
    <dbReference type="NCBI Taxonomy" id="94328"/>
    <lineage>
        <taxon>Eukaryota</taxon>
        <taxon>Viridiplantae</taxon>
        <taxon>Streptophyta</taxon>
        <taxon>Embryophyta</taxon>
        <taxon>Tracheophyta</taxon>
        <taxon>Spermatophyta</taxon>
        <taxon>Magnoliopsida</taxon>
        <taxon>Liliopsida</taxon>
        <taxon>Zingiberales</taxon>
        <taxon>Zingiberaceae</taxon>
        <taxon>Zingiber</taxon>
    </lineage>
</organism>
<protein>
    <submittedName>
        <fullName evidence="7">Uncharacterized protein</fullName>
    </submittedName>
</protein>
<keyword evidence="8" id="KW-1185">Reference proteome</keyword>
<dbReference type="InterPro" id="IPR005630">
    <property type="entry name" value="Terpene_synthase_metal-bd"/>
</dbReference>
<evidence type="ECO:0000259" key="6">
    <source>
        <dbReference type="Pfam" id="PF03936"/>
    </source>
</evidence>
<evidence type="ECO:0000256" key="1">
    <source>
        <dbReference type="ARBA" id="ARBA00001946"/>
    </source>
</evidence>
<dbReference type="Pfam" id="PF03936">
    <property type="entry name" value="Terpene_synth_C"/>
    <property type="match status" value="2"/>
</dbReference>
<dbReference type="InterPro" id="IPR050148">
    <property type="entry name" value="Terpene_synthase-like"/>
</dbReference>
<dbReference type="CDD" id="cd00684">
    <property type="entry name" value="Terpene_cyclase_plant_C1"/>
    <property type="match status" value="1"/>
</dbReference>
<evidence type="ECO:0000313" key="8">
    <source>
        <dbReference type="Proteomes" id="UP000734854"/>
    </source>
</evidence>
<dbReference type="InterPro" id="IPR008930">
    <property type="entry name" value="Terpenoid_cyclase/PrenylTrfase"/>
</dbReference>
<evidence type="ECO:0000256" key="2">
    <source>
        <dbReference type="ARBA" id="ARBA00022723"/>
    </source>
</evidence>
<dbReference type="SUPFAM" id="SSF48239">
    <property type="entry name" value="Terpenoid cyclases/Protein prenyltransferases"/>
    <property type="match status" value="1"/>
</dbReference>
<dbReference type="GO" id="GO:0010333">
    <property type="term" value="F:terpene synthase activity"/>
    <property type="evidence" value="ECO:0007669"/>
    <property type="project" value="InterPro"/>
</dbReference>
<evidence type="ECO:0000256" key="4">
    <source>
        <dbReference type="SAM" id="Coils"/>
    </source>
</evidence>
<reference evidence="7 8" key="1">
    <citation type="submission" date="2020-08" db="EMBL/GenBank/DDBJ databases">
        <title>Plant Genome Project.</title>
        <authorList>
            <person name="Zhang R.-G."/>
        </authorList>
    </citation>
    <scope>NUCLEOTIDE SEQUENCE [LARGE SCALE GENOMIC DNA]</scope>
    <source>
        <tissue evidence="7">Rhizome</tissue>
    </source>
</reference>
<keyword evidence="3" id="KW-0460">Magnesium</keyword>
<dbReference type="Gene3D" id="1.10.600.10">
    <property type="entry name" value="Farnesyl Diphosphate Synthase"/>
    <property type="match status" value="1"/>
</dbReference>
<accession>A0A8J5L150</accession>
<dbReference type="GO" id="GO:0000287">
    <property type="term" value="F:magnesium ion binding"/>
    <property type="evidence" value="ECO:0007669"/>
    <property type="project" value="InterPro"/>
</dbReference>
<gene>
    <name evidence="7" type="ORF">ZIOFF_032308</name>
</gene>
<comment type="cofactor">
    <cofactor evidence="1">
        <name>Mg(2+)</name>
        <dbReference type="ChEBI" id="CHEBI:18420"/>
    </cofactor>
</comment>
<dbReference type="Proteomes" id="UP000734854">
    <property type="component" value="Unassembled WGS sequence"/>
</dbReference>
<proteinExistence type="predicted"/>
<feature type="domain" description="Terpene synthase metal-binding" evidence="6">
    <location>
        <begin position="444"/>
        <end position="566"/>
    </location>
</feature>
<feature type="domain" description="Terpene synthase metal-binding" evidence="6">
    <location>
        <begin position="304"/>
        <end position="418"/>
    </location>
</feature>
<dbReference type="AlphaFoldDB" id="A0A8J5L150"/>
<feature type="domain" description="Terpene synthase N-terminal" evidence="5">
    <location>
        <begin position="63"/>
        <end position="245"/>
    </location>
</feature>
<dbReference type="GO" id="GO:0016102">
    <property type="term" value="P:diterpenoid biosynthetic process"/>
    <property type="evidence" value="ECO:0007669"/>
    <property type="project" value="InterPro"/>
</dbReference>
<keyword evidence="4" id="KW-0175">Coiled coil</keyword>
<dbReference type="Gene3D" id="1.50.10.130">
    <property type="entry name" value="Terpene synthase, N-terminal domain"/>
    <property type="match status" value="1"/>
</dbReference>
<dbReference type="EMBL" id="JACMSC010000009">
    <property type="protein sequence ID" value="KAG6506974.1"/>
    <property type="molecule type" value="Genomic_DNA"/>
</dbReference>
<evidence type="ECO:0000259" key="5">
    <source>
        <dbReference type="Pfam" id="PF01397"/>
    </source>
</evidence>